<dbReference type="PANTHER" id="PTHR43312:SF1">
    <property type="entry name" value="NADP-DEPENDENT OXIDOREDUCTASE DOMAIN-CONTAINING PROTEIN"/>
    <property type="match status" value="1"/>
</dbReference>
<sequence length="293" mass="32282">MQYRILGKTGLSVSAIGIESHQWSGRGGIYFSREDVAAILSRAYDLGINFIDTGECYLYHGSERLIGEALGTLRGNFVIATKFGHTIREGQVAEGWEGRIVEKELETSLKALRTDYIDLYQIHIAAPADGKNFLARMGEIHEVLVAALKAGKIRFVGICLGDNMLFDENARILSRALVALPLSAVQTVYNRLDREAEKKIIPLAIRENLGVIARLPLAKGYLSSRFKPPEEYGNRKRLATAAKVKAREVPEGADLAEWAIGWCLRREEVATVVPGCGALAHLTSSVRALQHIL</sequence>
<dbReference type="AlphaFoldDB" id="A0A1G2KX79"/>
<evidence type="ECO:0000259" key="1">
    <source>
        <dbReference type="Pfam" id="PF00248"/>
    </source>
</evidence>
<accession>A0A1G2KX79</accession>
<dbReference type="PANTHER" id="PTHR43312">
    <property type="entry name" value="D-THREO-ALDOSE 1-DEHYDROGENASE"/>
    <property type="match status" value="1"/>
</dbReference>
<proteinExistence type="predicted"/>
<reference evidence="2 3" key="1">
    <citation type="journal article" date="2016" name="Nat. Commun.">
        <title>Thousands of microbial genomes shed light on interconnected biogeochemical processes in an aquifer system.</title>
        <authorList>
            <person name="Anantharaman K."/>
            <person name="Brown C.T."/>
            <person name="Hug L.A."/>
            <person name="Sharon I."/>
            <person name="Castelle C.J."/>
            <person name="Probst A.J."/>
            <person name="Thomas B.C."/>
            <person name="Singh A."/>
            <person name="Wilkins M.J."/>
            <person name="Karaoz U."/>
            <person name="Brodie E.L."/>
            <person name="Williams K.H."/>
            <person name="Hubbard S.S."/>
            <person name="Banfield J.F."/>
        </authorList>
    </citation>
    <scope>NUCLEOTIDE SEQUENCE [LARGE SCALE GENOMIC DNA]</scope>
</reference>
<dbReference type="Gene3D" id="3.20.20.100">
    <property type="entry name" value="NADP-dependent oxidoreductase domain"/>
    <property type="match status" value="1"/>
</dbReference>
<dbReference type="Pfam" id="PF00248">
    <property type="entry name" value="Aldo_ket_red"/>
    <property type="match status" value="1"/>
</dbReference>
<dbReference type="InterPro" id="IPR036812">
    <property type="entry name" value="NAD(P)_OxRdtase_dom_sf"/>
</dbReference>
<dbReference type="Proteomes" id="UP000178510">
    <property type="component" value="Unassembled WGS sequence"/>
</dbReference>
<evidence type="ECO:0000313" key="2">
    <source>
        <dbReference type="EMBL" id="OHA03814.1"/>
    </source>
</evidence>
<evidence type="ECO:0000313" key="3">
    <source>
        <dbReference type="Proteomes" id="UP000178510"/>
    </source>
</evidence>
<dbReference type="STRING" id="1802274.A3J58_01740"/>
<dbReference type="InterPro" id="IPR053135">
    <property type="entry name" value="AKR2_Oxidoreductase"/>
</dbReference>
<dbReference type="EMBL" id="MHQM01000019">
    <property type="protein sequence ID" value="OHA03814.1"/>
    <property type="molecule type" value="Genomic_DNA"/>
</dbReference>
<protein>
    <recommendedName>
        <fullName evidence="1">NADP-dependent oxidoreductase domain-containing protein</fullName>
    </recommendedName>
</protein>
<organism evidence="2 3">
    <name type="scientific">Candidatus Sungbacteria bacterium RIFCSPHIGHO2_02_FULL_52_23</name>
    <dbReference type="NCBI Taxonomy" id="1802274"/>
    <lineage>
        <taxon>Bacteria</taxon>
        <taxon>Candidatus Sungiibacteriota</taxon>
    </lineage>
</organism>
<name>A0A1G2KX79_9BACT</name>
<dbReference type="CDD" id="cd19086">
    <property type="entry name" value="AKR_AKR11C1"/>
    <property type="match status" value="1"/>
</dbReference>
<dbReference type="SUPFAM" id="SSF51430">
    <property type="entry name" value="NAD(P)-linked oxidoreductase"/>
    <property type="match status" value="1"/>
</dbReference>
<feature type="domain" description="NADP-dependent oxidoreductase" evidence="1">
    <location>
        <begin position="29"/>
        <end position="290"/>
    </location>
</feature>
<gene>
    <name evidence="2" type="ORF">A3J58_01740</name>
</gene>
<comment type="caution">
    <text evidence="2">The sequence shown here is derived from an EMBL/GenBank/DDBJ whole genome shotgun (WGS) entry which is preliminary data.</text>
</comment>
<dbReference type="InterPro" id="IPR023210">
    <property type="entry name" value="NADP_OxRdtase_dom"/>
</dbReference>